<dbReference type="EMBL" id="AHNR02000028">
    <property type="protein sequence ID" value="EKR55843.1"/>
    <property type="molecule type" value="Genomic_DNA"/>
</dbReference>
<comment type="caution">
    <text evidence="1">The sequence shown here is derived from an EMBL/GenBank/DDBJ whole genome shotgun (WGS) entry which is preliminary data.</text>
</comment>
<evidence type="ECO:0000313" key="2">
    <source>
        <dbReference type="Proteomes" id="UP000001340"/>
    </source>
</evidence>
<reference evidence="1 2" key="1">
    <citation type="submission" date="2012-10" db="EMBL/GenBank/DDBJ databases">
        <authorList>
            <person name="Harkins D.M."/>
            <person name="Durkin A.S."/>
            <person name="Brinkac L.M."/>
            <person name="Haft D.H."/>
            <person name="Selengut J.D."/>
            <person name="Sanka R."/>
            <person name="DePew J."/>
            <person name="Purushe J."/>
            <person name="Chanthongthip A."/>
            <person name="Lattana O."/>
            <person name="Phetsouvanh R."/>
            <person name="Newton P.N."/>
            <person name="Vinetz J.M."/>
            <person name="Sutton G.G."/>
            <person name="Nierman W.C."/>
            <person name="Fouts D.E."/>
        </authorList>
    </citation>
    <scope>NUCLEOTIDE SEQUENCE [LARGE SCALE GENOMIC DNA]</scope>
    <source>
        <strain evidence="1 2">UI 12758</strain>
    </source>
</reference>
<gene>
    <name evidence="1" type="ORF">LEP1GSC105_2238</name>
</gene>
<accession>A0A0E2D760</accession>
<protein>
    <submittedName>
        <fullName evidence="1">Uncharacterized protein</fullName>
    </submittedName>
</protein>
<proteinExistence type="predicted"/>
<organism evidence="1 2">
    <name type="scientific">Leptospira interrogans str. UI 12758</name>
    <dbReference type="NCBI Taxonomy" id="1049938"/>
    <lineage>
        <taxon>Bacteria</taxon>
        <taxon>Pseudomonadati</taxon>
        <taxon>Spirochaetota</taxon>
        <taxon>Spirochaetia</taxon>
        <taxon>Leptospirales</taxon>
        <taxon>Leptospiraceae</taxon>
        <taxon>Leptospira</taxon>
    </lineage>
</organism>
<sequence>MIFDLEKLIRTIRLVSLILQQSSFALGIDARSSYFYFIIK</sequence>
<name>A0A0E2D760_LEPIR</name>
<dbReference type="AlphaFoldDB" id="A0A0E2D760"/>
<evidence type="ECO:0000313" key="1">
    <source>
        <dbReference type="EMBL" id="EKR55843.1"/>
    </source>
</evidence>
<dbReference type="Proteomes" id="UP000001340">
    <property type="component" value="Unassembled WGS sequence"/>
</dbReference>